<dbReference type="GeneID" id="300082666"/>
<feature type="transmembrane region" description="Helical" evidence="4">
    <location>
        <begin position="220"/>
        <end position="242"/>
    </location>
</feature>
<evidence type="ECO:0000313" key="7">
    <source>
        <dbReference type="Proteomes" id="UP001054897"/>
    </source>
</evidence>
<dbReference type="InterPro" id="IPR020846">
    <property type="entry name" value="MFS_dom"/>
</dbReference>
<keyword evidence="1 4" id="KW-0812">Transmembrane</keyword>
<dbReference type="PANTHER" id="PTHR11360">
    <property type="entry name" value="MONOCARBOXYLATE TRANSPORTER"/>
    <property type="match status" value="1"/>
</dbReference>
<name>A0ABY5A3I6_9GAMM</name>
<feature type="transmembrane region" description="Helical" evidence="4">
    <location>
        <begin position="285"/>
        <end position="302"/>
    </location>
</feature>
<evidence type="ECO:0000256" key="2">
    <source>
        <dbReference type="ARBA" id="ARBA00022989"/>
    </source>
</evidence>
<keyword evidence="3 4" id="KW-0472">Membrane</keyword>
<keyword evidence="2 4" id="KW-1133">Transmembrane helix</keyword>
<feature type="transmembrane region" description="Helical" evidence="4">
    <location>
        <begin position="83"/>
        <end position="101"/>
    </location>
</feature>
<dbReference type="PROSITE" id="PS50850">
    <property type="entry name" value="MFS"/>
    <property type="match status" value="1"/>
</dbReference>
<dbReference type="InterPro" id="IPR011701">
    <property type="entry name" value="MFS"/>
</dbReference>
<feature type="transmembrane region" description="Helical" evidence="4">
    <location>
        <begin position="52"/>
        <end position="71"/>
    </location>
</feature>
<proteinExistence type="predicted"/>
<dbReference type="InterPro" id="IPR050327">
    <property type="entry name" value="Proton-linked_MCT"/>
</dbReference>
<evidence type="ECO:0000256" key="4">
    <source>
        <dbReference type="SAM" id="Phobius"/>
    </source>
</evidence>
<gene>
    <name evidence="6" type="ORF">L1F06_016825</name>
</gene>
<evidence type="ECO:0000313" key="6">
    <source>
        <dbReference type="EMBL" id="USR38325.1"/>
    </source>
</evidence>
<feature type="transmembrane region" description="Helical" evidence="4">
    <location>
        <begin position="248"/>
        <end position="273"/>
    </location>
</feature>
<accession>A0ABY5A3I6</accession>
<dbReference type="Proteomes" id="UP001054897">
    <property type="component" value="Chromosome"/>
</dbReference>
<dbReference type="Pfam" id="PF07690">
    <property type="entry name" value="MFS_1"/>
    <property type="match status" value="1"/>
</dbReference>
<feature type="domain" description="Major facilitator superfamily (MFS) profile" evidence="5">
    <location>
        <begin position="15"/>
        <end position="397"/>
    </location>
</feature>
<dbReference type="InterPro" id="IPR036259">
    <property type="entry name" value="MFS_trans_sf"/>
</dbReference>
<dbReference type="Gene3D" id="1.20.1250.20">
    <property type="entry name" value="MFS general substrate transporter like domains"/>
    <property type="match status" value="1"/>
</dbReference>
<sequence length="399" mass="41097">MPQTAPMPSVSRFRLVGAMGIGQILAWSSTYYLPAVLASPITQATGWSITRVVMGLSLGLLVAGACSPRVGRMIDRHGGRSTLAASSILMALGLALMGAAQHLPVYYLAWTIIGLAMAAGLYDAAFATLGSLLGSAARSSISGLTLLGGFASTLGWPLLAYLEHQLGWRDACFVLAGAHLAVGLPIYLLFVPKAPTAPAPASSRTQANAEAGQPLAYRQLFLLLALLLTLQSLVASTVSVHLLDMLKLLGMATASALAIGMIMGPAQVAGRIAEFTWGQGLHPTWATRLGVLLCLVGILLLVPAQAWLAFVAIALYGAGNGILTITRGTLPLVLFGPTGYGARMGLLARPMLVAQAAGPIGAAMILDAFSAEALLMVLASLALAGLLASSRLPTREAGP</sequence>
<evidence type="ECO:0000256" key="1">
    <source>
        <dbReference type="ARBA" id="ARBA00022692"/>
    </source>
</evidence>
<feature type="transmembrane region" description="Helical" evidence="4">
    <location>
        <begin position="168"/>
        <end position="190"/>
    </location>
</feature>
<keyword evidence="7" id="KW-1185">Reference proteome</keyword>
<dbReference type="PANTHER" id="PTHR11360:SF308">
    <property type="entry name" value="BLL3089 PROTEIN"/>
    <property type="match status" value="1"/>
</dbReference>
<feature type="transmembrane region" description="Helical" evidence="4">
    <location>
        <begin position="12"/>
        <end position="32"/>
    </location>
</feature>
<feature type="transmembrane region" description="Helical" evidence="4">
    <location>
        <begin position="141"/>
        <end position="162"/>
    </location>
</feature>
<feature type="transmembrane region" description="Helical" evidence="4">
    <location>
        <begin position="107"/>
        <end position="129"/>
    </location>
</feature>
<protein>
    <submittedName>
        <fullName evidence="6">MFS transporter</fullName>
    </submittedName>
</protein>
<dbReference type="SUPFAM" id="SSF103473">
    <property type="entry name" value="MFS general substrate transporter"/>
    <property type="match status" value="1"/>
</dbReference>
<organism evidence="6 7">
    <name type="scientific">Ectopseudomonas hydrolytica</name>
    <dbReference type="NCBI Taxonomy" id="2493633"/>
    <lineage>
        <taxon>Bacteria</taxon>
        <taxon>Pseudomonadati</taxon>
        <taxon>Pseudomonadota</taxon>
        <taxon>Gammaproteobacteria</taxon>
        <taxon>Pseudomonadales</taxon>
        <taxon>Pseudomonadaceae</taxon>
        <taxon>Ectopseudomonas</taxon>
    </lineage>
</organism>
<reference evidence="6" key="1">
    <citation type="submission" date="2022-06" db="EMBL/GenBank/DDBJ databases">
        <title>Complete genome of Pseudomonas hydrolytica DSWY01T.</title>
        <authorList>
            <person name="Jung J."/>
            <person name="Jeon C.O."/>
        </authorList>
    </citation>
    <scope>NUCLEOTIDE SEQUENCE</scope>
    <source>
        <strain evidence="6">DSWY01</strain>
    </source>
</reference>
<dbReference type="RefSeq" id="WP_129481493.1">
    <property type="nucleotide sequence ID" value="NZ_CP099397.1"/>
</dbReference>
<evidence type="ECO:0000259" key="5">
    <source>
        <dbReference type="PROSITE" id="PS50850"/>
    </source>
</evidence>
<dbReference type="EMBL" id="CP099397">
    <property type="protein sequence ID" value="USR38325.1"/>
    <property type="molecule type" value="Genomic_DNA"/>
</dbReference>
<feature type="transmembrane region" description="Helical" evidence="4">
    <location>
        <begin position="371"/>
        <end position="389"/>
    </location>
</feature>
<evidence type="ECO:0000256" key="3">
    <source>
        <dbReference type="ARBA" id="ARBA00023136"/>
    </source>
</evidence>